<dbReference type="AlphaFoldDB" id="A0A5J5DZR1"/>
<feature type="compositionally biased region" description="Basic and acidic residues" evidence="1">
    <location>
        <begin position="129"/>
        <end position="146"/>
    </location>
</feature>
<keyword evidence="2" id="KW-1133">Transmembrane helix</keyword>
<evidence type="ECO:0000313" key="5">
    <source>
        <dbReference type="Proteomes" id="UP000345527"/>
    </source>
</evidence>
<dbReference type="Proteomes" id="UP000345527">
    <property type="component" value="Unassembled WGS sequence"/>
</dbReference>
<protein>
    <submittedName>
        <fullName evidence="4">Uncharacterized protein</fullName>
    </submittedName>
</protein>
<accession>A0A5J5DZR1</accession>
<reference evidence="5 6" key="1">
    <citation type="journal article" date="2019" name="Syst. Appl. Microbiol.">
        <title>Characterization of Bifidobacterium species in feaces of the Egyptian fruit bat: Description of B. vespertilionis sp. nov. and B. rousetti sp. nov.</title>
        <authorList>
            <person name="Modesto M."/>
            <person name="Satti M."/>
            <person name="Watanabe K."/>
            <person name="Puglisi E."/>
            <person name="Morelli L."/>
            <person name="Huang C.-H."/>
            <person name="Liou J.-S."/>
            <person name="Miyashita M."/>
            <person name="Tamura T."/>
            <person name="Saito S."/>
            <person name="Mori K."/>
            <person name="Huang L."/>
            <person name="Sciavilla P."/>
            <person name="Sandri C."/>
            <person name="Spiezio C."/>
            <person name="Vitali F."/>
            <person name="Cavalieri D."/>
            <person name="Perpetuini G."/>
            <person name="Tofalo R."/>
            <person name="Bonetti A."/>
            <person name="Arita M."/>
            <person name="Mattarelli P."/>
        </authorList>
    </citation>
    <scope>NUCLEOTIDE SEQUENCE [LARGE SCALE GENOMIC DNA]</scope>
    <source>
        <strain evidence="3 6">RST16</strain>
        <strain evidence="4 5">RST8</strain>
    </source>
</reference>
<dbReference type="Proteomes" id="UP000374630">
    <property type="component" value="Unassembled WGS sequence"/>
</dbReference>
<evidence type="ECO:0000256" key="2">
    <source>
        <dbReference type="SAM" id="Phobius"/>
    </source>
</evidence>
<feature type="region of interest" description="Disordered" evidence="1">
    <location>
        <begin position="1"/>
        <end position="60"/>
    </location>
</feature>
<feature type="transmembrane region" description="Helical" evidence="2">
    <location>
        <begin position="78"/>
        <end position="101"/>
    </location>
</feature>
<dbReference type="EMBL" id="RZNZ01000016">
    <property type="protein sequence ID" value="KAA8818187.1"/>
    <property type="molecule type" value="Genomic_DNA"/>
</dbReference>
<evidence type="ECO:0000313" key="3">
    <source>
        <dbReference type="EMBL" id="KAA8818187.1"/>
    </source>
</evidence>
<dbReference type="EMBL" id="RZOA01000017">
    <property type="protein sequence ID" value="KAA8822404.1"/>
    <property type="molecule type" value="Genomic_DNA"/>
</dbReference>
<feature type="compositionally biased region" description="Basic and acidic residues" evidence="1">
    <location>
        <begin position="1"/>
        <end position="34"/>
    </location>
</feature>
<organism evidence="4 5">
    <name type="scientific">Bifidobacterium vespertilionis</name>
    <dbReference type="NCBI Taxonomy" id="2562524"/>
    <lineage>
        <taxon>Bacteria</taxon>
        <taxon>Bacillati</taxon>
        <taxon>Actinomycetota</taxon>
        <taxon>Actinomycetes</taxon>
        <taxon>Bifidobacteriales</taxon>
        <taxon>Bifidobacteriaceae</taxon>
        <taxon>Bifidobacterium</taxon>
    </lineage>
</organism>
<comment type="caution">
    <text evidence="4">The sequence shown here is derived from an EMBL/GenBank/DDBJ whole genome shotgun (WGS) entry which is preliminary data.</text>
</comment>
<dbReference type="Gene3D" id="1.20.5.340">
    <property type="match status" value="1"/>
</dbReference>
<gene>
    <name evidence="4" type="ORF">EM848_08760</name>
    <name evidence="3" type="ORF">EMO90_10145</name>
</gene>
<keyword evidence="2" id="KW-0812">Transmembrane</keyword>
<evidence type="ECO:0000256" key="1">
    <source>
        <dbReference type="SAM" id="MobiDB-lite"/>
    </source>
</evidence>
<name>A0A5J5DZR1_9BIFI</name>
<keyword evidence="6" id="KW-1185">Reference proteome</keyword>
<dbReference type="RefSeq" id="WP_150354553.1">
    <property type="nucleotide sequence ID" value="NZ_RZNZ01000016.1"/>
</dbReference>
<dbReference type="OrthoDB" id="3240086at2"/>
<feature type="region of interest" description="Disordered" evidence="1">
    <location>
        <begin position="127"/>
        <end position="160"/>
    </location>
</feature>
<keyword evidence="2" id="KW-0472">Membrane</keyword>
<sequence length="297" mass="32030">MADRNDVTGAERNKMADEHTDKTHESHKLNETGKADGTGKSGKQPRESHKTFQGLKPLPVPKSFPGIPSLKDGSISKATVVTTAVTAVVALLIGALVGYGMRNPVDSSEYKAISGQLADAQNSLTTTKDQLDTTKDKLKDEQTHSEELEEDNDTLNSQVTSLTTERDKLNETIKQLTPNVNPGSNPIEILDIKDMGAEYGFRELEFTVKSNVAAILTSVSIQFQIVDGNGNISRSDSAGAYSVVLNPGKTTVATTFTEDRGYGKGSKIVPVKWTYRVQNGSYTDGDYGEGVKTGEIK</sequence>
<evidence type="ECO:0000313" key="6">
    <source>
        <dbReference type="Proteomes" id="UP000374630"/>
    </source>
</evidence>
<proteinExistence type="predicted"/>
<evidence type="ECO:0000313" key="4">
    <source>
        <dbReference type="EMBL" id="KAA8822404.1"/>
    </source>
</evidence>